<accession>A0A7S2Z0Q0</accession>
<organism evidence="2">
    <name type="scientific">Chloropicon laureae</name>
    <dbReference type="NCBI Taxonomy" id="464258"/>
    <lineage>
        <taxon>Eukaryota</taxon>
        <taxon>Viridiplantae</taxon>
        <taxon>Chlorophyta</taxon>
        <taxon>Chloropicophyceae</taxon>
        <taxon>Chloropicales</taxon>
        <taxon>Chloropicaceae</taxon>
        <taxon>Chloropicon</taxon>
    </lineage>
</organism>
<dbReference type="PANTHER" id="PTHR47721:SF2">
    <property type="entry name" value="OS01G0235100 PROTEIN"/>
    <property type="match status" value="1"/>
</dbReference>
<protein>
    <submittedName>
        <fullName evidence="2">Uncharacterized protein</fullName>
    </submittedName>
</protein>
<reference evidence="2" key="1">
    <citation type="submission" date="2021-01" db="EMBL/GenBank/DDBJ databases">
        <authorList>
            <person name="Corre E."/>
            <person name="Pelletier E."/>
            <person name="Niang G."/>
            <person name="Scheremetjew M."/>
            <person name="Finn R."/>
            <person name="Kale V."/>
            <person name="Holt S."/>
            <person name="Cochrane G."/>
            <person name="Meng A."/>
            <person name="Brown T."/>
            <person name="Cohen L."/>
        </authorList>
    </citation>
    <scope>NUCLEOTIDE SEQUENCE</scope>
    <source>
        <strain evidence="2">RCC856</strain>
    </source>
</reference>
<feature type="compositionally biased region" description="Low complexity" evidence="1">
    <location>
        <begin position="8"/>
        <end position="21"/>
    </location>
</feature>
<dbReference type="PANTHER" id="PTHR47721">
    <property type="entry name" value="OS01G0235100 PROTEIN"/>
    <property type="match status" value="1"/>
</dbReference>
<dbReference type="EMBL" id="HBHU01003498">
    <property type="protein sequence ID" value="CAE0014815.1"/>
    <property type="molecule type" value="Transcribed_RNA"/>
</dbReference>
<evidence type="ECO:0000313" key="2">
    <source>
        <dbReference type="EMBL" id="CAE0014815.1"/>
    </source>
</evidence>
<evidence type="ECO:0000256" key="1">
    <source>
        <dbReference type="SAM" id="MobiDB-lite"/>
    </source>
</evidence>
<feature type="region of interest" description="Disordered" evidence="1">
    <location>
        <begin position="1"/>
        <end position="42"/>
    </location>
</feature>
<proteinExistence type="predicted"/>
<dbReference type="AlphaFoldDB" id="A0A7S2Z0Q0"/>
<gene>
    <name evidence="2" type="ORF">CLAU1311_LOCUS2270</name>
</gene>
<name>A0A7S2Z0Q0_9CHLO</name>
<sequence length="134" mass="14643">MRTTVCVQQRGAAGAAGSRAQPPRPLRSCGRPAAQRTSSRMLSASVRCQAEAREEQVTGQEEAMGRVRQVCNCGECDGEARIIGGMGAVPGFGWWPIKAYRPCPNFTKSGQTYKRKGQNLDKIMFGREGEETEF</sequence>